<dbReference type="PATRIC" id="fig|52.7.peg.1549"/>
<evidence type="ECO:0000256" key="1">
    <source>
        <dbReference type="ARBA" id="ARBA00004829"/>
    </source>
</evidence>
<evidence type="ECO:0000256" key="4">
    <source>
        <dbReference type="ARBA" id="ARBA00023002"/>
    </source>
</evidence>
<keyword evidence="8" id="KW-1185">Reference proteome</keyword>
<protein>
    <submittedName>
        <fullName evidence="7">Phytoene desaturase</fullName>
    </submittedName>
</protein>
<evidence type="ECO:0000256" key="2">
    <source>
        <dbReference type="ARBA" id="ARBA00006046"/>
    </source>
</evidence>
<sequence>MNDRERVLVVGAGAGGLAAAALLAARGVEVTVLERAARAGGKMREISVGGRLIDGGPTVLTMRWVIEELFAACGLRLDDHLHLQRAEVLARHAWPDGASLDLFADQERTVEAIQAFSGREDADGYRRFCRYAHDIFRTVNSPFLQSERPTMRTLLDTAGSLGIGGILRIDGYRTLWKALGDFFRDPRLLQLFGRYATYCGSSPYLAPATLNVVAHVEREGVWLVEGGMIRVADALAEAATRAGATFRYGAHVAEIVVSGGQVRGVRLDDGEVIGARAVIFNGDVGALARGLLGKPAAKKMPDPGDSRSLSAITWALTGTPRGFPLLHHNVFFSSNYAAEFDALFQRASVPQEPTVYVCAQDRGASLAAPSAPPPPTDAAQASPERFLCLINAPAVGDKRPLSPQEIRECEARTFTHLRRLGLSLEPSSEPIATAPHDFERLFPGTGGALYGPASHGWSAPLARAGSRAKLAGLYLAGGSVHPGAGVPMAMLSGRLAATSVLEDLGSTTPSRARVTPGGISTS</sequence>
<feature type="domain" description="Amine oxidase" evidence="6">
    <location>
        <begin position="15"/>
        <end position="501"/>
    </location>
</feature>
<dbReference type="Proteomes" id="UP000067626">
    <property type="component" value="Chromosome"/>
</dbReference>
<dbReference type="NCBIfam" id="TIGR02734">
    <property type="entry name" value="crtI_fam"/>
    <property type="match status" value="1"/>
</dbReference>
<comment type="similarity">
    <text evidence="2 5">Belongs to the carotenoid/retinoid oxidoreductase family.</text>
</comment>
<reference evidence="7 8" key="1">
    <citation type="submission" date="2015-07" db="EMBL/GenBank/DDBJ databases">
        <title>Genome analysis of myxobacterium Chondromyces crocatus Cm c5 reveals a high potential for natural compound synthesis and the genetic basis for the loss of fruiting body formation.</title>
        <authorList>
            <person name="Zaburannyi N."/>
            <person name="Bunk B."/>
            <person name="Maier J."/>
            <person name="Overmann J."/>
            <person name="Mueller R."/>
        </authorList>
    </citation>
    <scope>NUCLEOTIDE SEQUENCE [LARGE SCALE GENOMIC DNA]</scope>
    <source>
        <strain evidence="7 8">Cm c5</strain>
    </source>
</reference>
<dbReference type="GO" id="GO:0016491">
    <property type="term" value="F:oxidoreductase activity"/>
    <property type="evidence" value="ECO:0007669"/>
    <property type="project" value="UniProtKB-KW"/>
</dbReference>
<name>A0A0K1E9G1_CHOCO</name>
<dbReference type="InterPro" id="IPR014105">
    <property type="entry name" value="Carotenoid/retinoid_OxRdtase"/>
</dbReference>
<evidence type="ECO:0000256" key="5">
    <source>
        <dbReference type="RuleBase" id="RU362075"/>
    </source>
</evidence>
<gene>
    <name evidence="7" type="ORF">CMC5_014490</name>
</gene>
<accession>A0A0K1E9G1</accession>
<evidence type="ECO:0000313" key="8">
    <source>
        <dbReference type="Proteomes" id="UP000067626"/>
    </source>
</evidence>
<keyword evidence="3 5" id="KW-0125">Carotenoid biosynthesis</keyword>
<dbReference type="KEGG" id="ccro:CMC5_014490"/>
<evidence type="ECO:0000259" key="6">
    <source>
        <dbReference type="Pfam" id="PF01593"/>
    </source>
</evidence>
<dbReference type="GO" id="GO:0016117">
    <property type="term" value="P:carotenoid biosynthetic process"/>
    <property type="evidence" value="ECO:0007669"/>
    <property type="project" value="UniProtKB-KW"/>
</dbReference>
<dbReference type="InterPro" id="IPR002937">
    <property type="entry name" value="Amino_oxidase"/>
</dbReference>
<comment type="pathway">
    <text evidence="1 5">Carotenoid biosynthesis.</text>
</comment>
<organism evidence="7 8">
    <name type="scientific">Chondromyces crocatus</name>
    <dbReference type="NCBI Taxonomy" id="52"/>
    <lineage>
        <taxon>Bacteria</taxon>
        <taxon>Pseudomonadati</taxon>
        <taxon>Myxococcota</taxon>
        <taxon>Polyangia</taxon>
        <taxon>Polyangiales</taxon>
        <taxon>Polyangiaceae</taxon>
        <taxon>Chondromyces</taxon>
    </lineage>
</organism>
<keyword evidence="4 5" id="KW-0560">Oxidoreductase</keyword>
<dbReference type="Pfam" id="PF01593">
    <property type="entry name" value="Amino_oxidase"/>
    <property type="match status" value="1"/>
</dbReference>
<dbReference type="SUPFAM" id="SSF51905">
    <property type="entry name" value="FAD/NAD(P)-binding domain"/>
    <property type="match status" value="1"/>
</dbReference>
<dbReference type="RefSeq" id="WP_245678335.1">
    <property type="nucleotide sequence ID" value="NZ_CP012159.1"/>
</dbReference>
<evidence type="ECO:0000256" key="3">
    <source>
        <dbReference type="ARBA" id="ARBA00022746"/>
    </source>
</evidence>
<dbReference type="NCBIfam" id="NF045637">
    <property type="entry name" value="carotdesatCrtDProt"/>
    <property type="match status" value="1"/>
</dbReference>
<evidence type="ECO:0000313" key="7">
    <source>
        <dbReference type="EMBL" id="AKT37317.1"/>
    </source>
</evidence>
<dbReference type="AlphaFoldDB" id="A0A0K1E9G1"/>
<dbReference type="STRING" id="52.CMC5_014490"/>
<dbReference type="EMBL" id="CP012159">
    <property type="protein sequence ID" value="AKT37317.1"/>
    <property type="molecule type" value="Genomic_DNA"/>
</dbReference>
<dbReference type="PRINTS" id="PR00419">
    <property type="entry name" value="ADXRDTASE"/>
</dbReference>
<dbReference type="InterPro" id="IPR036188">
    <property type="entry name" value="FAD/NAD-bd_sf"/>
</dbReference>
<proteinExistence type="inferred from homology"/>
<dbReference type="Gene3D" id="3.50.50.60">
    <property type="entry name" value="FAD/NAD(P)-binding domain"/>
    <property type="match status" value="2"/>
</dbReference>
<dbReference type="InterPro" id="IPR054841">
    <property type="entry name" value="carotdesatCrtD"/>
</dbReference>
<dbReference type="PANTHER" id="PTHR43734">
    <property type="entry name" value="PHYTOENE DESATURASE"/>
    <property type="match status" value="1"/>
</dbReference>
<dbReference type="PANTHER" id="PTHR43734:SF7">
    <property type="entry name" value="4,4'-DIAPONEUROSPORENE OXYGENASE"/>
    <property type="match status" value="1"/>
</dbReference>